<feature type="transmembrane region" description="Helical" evidence="1">
    <location>
        <begin position="54"/>
        <end position="84"/>
    </location>
</feature>
<dbReference type="AlphaFoldDB" id="M1Y5W3"/>
<keyword evidence="1" id="KW-0472">Membrane</keyword>
<dbReference type="eggNOG" id="arCOG14780">
    <property type="taxonomic scope" value="Archaea"/>
</dbReference>
<protein>
    <submittedName>
        <fullName evidence="2">Uncharacterized protein</fullName>
    </submittedName>
</protein>
<dbReference type="OrthoDB" id="242855at2157"/>
<dbReference type="KEGG" id="nmo:Nmlp_3848"/>
<keyword evidence="1" id="KW-1133">Transmembrane helix</keyword>
<reference evidence="2 3" key="1">
    <citation type="journal article" date="2013" name="Genome Announc.">
        <title>Genome of the haloarchaeon Natronomonas moolapensis, a neutrophilic member of a previously haloalkaliphilic genus.</title>
        <authorList>
            <person name="Dyall-Smith M.L."/>
            <person name="Pfeiffer F."/>
            <person name="Oberwinkler T."/>
            <person name="Klee K."/>
            <person name="Rampp M."/>
            <person name="Palm P."/>
            <person name="Gross K."/>
            <person name="Schuster S.C."/>
            <person name="Oesterhelt D."/>
        </authorList>
    </citation>
    <scope>NUCLEOTIDE SEQUENCE [LARGE SCALE GENOMIC DNA]</scope>
    <source>
        <strain evidence="3">DSM 18674 / JCM 14361 / 8.8.11</strain>
    </source>
</reference>
<evidence type="ECO:0000256" key="1">
    <source>
        <dbReference type="SAM" id="Phobius"/>
    </source>
</evidence>
<dbReference type="STRING" id="268739.Nmlp_3848"/>
<accession>M1Y5W3</accession>
<keyword evidence="3" id="KW-1185">Reference proteome</keyword>
<organism evidence="2 3">
    <name type="scientific">Natronomonas moolapensis (strain DSM 18674 / CECT 7526 / JCM 14361 / 8.8.11)</name>
    <dbReference type="NCBI Taxonomy" id="268739"/>
    <lineage>
        <taxon>Archaea</taxon>
        <taxon>Methanobacteriati</taxon>
        <taxon>Methanobacteriota</taxon>
        <taxon>Stenosarchaea group</taxon>
        <taxon>Halobacteria</taxon>
        <taxon>Halobacteriales</taxon>
        <taxon>Natronomonadaceae</taxon>
        <taxon>Natronomonas</taxon>
    </lineage>
</organism>
<evidence type="ECO:0000313" key="3">
    <source>
        <dbReference type="Proteomes" id="UP000011867"/>
    </source>
</evidence>
<keyword evidence="1" id="KW-0812">Transmembrane</keyword>
<dbReference type="GeneID" id="14652937"/>
<proteinExistence type="predicted"/>
<dbReference type="Proteomes" id="UP000011867">
    <property type="component" value="Chromosome"/>
</dbReference>
<evidence type="ECO:0000313" key="2">
    <source>
        <dbReference type="EMBL" id="CCQ37960.1"/>
    </source>
</evidence>
<sequence length="251" mass="24846">MSARTYVRSPAALAWTLAALVGIGATVAAGWELAVVLASSSAIADAAVLGDLGAVVLAAVVLAAVGTVSAVVWLPCAAAIAYAVGRRVRGQPVPVATTLNVVRARSEPLYRWAKTTVAVGALADRLLTENDTAPAEIAAGCGGFVLPAIVLDAASLPAAVDRANRVVPRSGRERIQIGGLAGTAALAAGGWGLGTAVGGPVAARSVVATLPPSPSLLVAGTVVGLVVTAALDAAWRAGVYAASDSDDAFRR</sequence>
<feature type="transmembrane region" description="Helical" evidence="1">
    <location>
        <begin position="214"/>
        <end position="235"/>
    </location>
</feature>
<dbReference type="RefSeq" id="WP_015410687.1">
    <property type="nucleotide sequence ID" value="NC_020388.1"/>
</dbReference>
<dbReference type="EMBL" id="HF582854">
    <property type="protein sequence ID" value="CCQ37960.1"/>
    <property type="molecule type" value="Genomic_DNA"/>
</dbReference>
<name>M1Y5W3_NATM8</name>
<gene>
    <name evidence="2" type="ordered locus">Nmlp_3848</name>
</gene>
<dbReference type="HOGENOM" id="CLU_1105235_0_0_2"/>
<feature type="transmembrane region" description="Helical" evidence="1">
    <location>
        <begin position="175"/>
        <end position="194"/>
    </location>
</feature>